<organism evidence="1 2">
    <name type="scientific">Streptococcus merionis</name>
    <dbReference type="NCBI Taxonomy" id="400065"/>
    <lineage>
        <taxon>Bacteria</taxon>
        <taxon>Bacillati</taxon>
        <taxon>Bacillota</taxon>
        <taxon>Bacilli</taxon>
        <taxon>Lactobacillales</taxon>
        <taxon>Streptococcaceae</taxon>
        <taxon>Streptococcus</taxon>
    </lineage>
</organism>
<dbReference type="Proteomes" id="UP000215185">
    <property type="component" value="Chromosome 1"/>
</dbReference>
<sequence>MTKFVKNVNRNPKLVKSGRGKQVNTFICFGKF</sequence>
<accession>A0A239SY38</accession>
<gene>
    <name evidence="1" type="ORF">SAMEA4412692_01873</name>
</gene>
<dbReference type="AlphaFoldDB" id="A0A239SY38"/>
<evidence type="ECO:0000313" key="1">
    <source>
        <dbReference type="EMBL" id="SNU90445.1"/>
    </source>
</evidence>
<name>A0A239SY38_9STRE</name>
<dbReference type="EMBL" id="LT906439">
    <property type="protein sequence ID" value="SNU90445.1"/>
    <property type="molecule type" value="Genomic_DNA"/>
</dbReference>
<keyword evidence="2" id="KW-1185">Reference proteome</keyword>
<reference evidence="1 2" key="1">
    <citation type="submission" date="2017-06" db="EMBL/GenBank/DDBJ databases">
        <authorList>
            <consortium name="Pathogen Informatics"/>
        </authorList>
    </citation>
    <scope>NUCLEOTIDE SEQUENCE [LARGE SCALE GENOMIC DNA]</scope>
    <source>
        <strain evidence="1 2">NCTC13788</strain>
    </source>
</reference>
<dbReference type="STRING" id="1123308.GCA_000380085_01512"/>
<proteinExistence type="predicted"/>
<protein>
    <submittedName>
        <fullName evidence="1">Uncharacterized protein</fullName>
    </submittedName>
</protein>
<dbReference type="KEGG" id="smen:SAMEA4412692_1873"/>
<evidence type="ECO:0000313" key="2">
    <source>
        <dbReference type="Proteomes" id="UP000215185"/>
    </source>
</evidence>